<dbReference type="InterPro" id="IPR018301">
    <property type="entry name" value="ArAA_hydroxylase_Fe/CU_BS"/>
</dbReference>
<name>A0A2P6V2S1_9CHLO</name>
<keyword evidence="4 8" id="KW-0479">Metal-binding</keyword>
<dbReference type="PANTHER" id="PTHR11473">
    <property type="entry name" value="AROMATIC AMINO ACID HYDROXYLASE"/>
    <property type="match status" value="1"/>
</dbReference>
<comment type="similarity">
    <text evidence="2">Belongs to the biopterin-dependent aromatic amino acid hydroxylase family.</text>
</comment>
<feature type="binding site" evidence="8">
    <location>
        <position position="277"/>
    </location>
    <ligand>
        <name>Fe cation</name>
        <dbReference type="ChEBI" id="CHEBI:24875"/>
    </ligand>
</feature>
<dbReference type="PANTHER" id="PTHR11473:SF24">
    <property type="entry name" value="PHENYLALANINE-4-HYDROXYLASE"/>
    <property type="match status" value="1"/>
</dbReference>
<dbReference type="InterPro" id="IPR001273">
    <property type="entry name" value="ArAA_hydroxylase"/>
</dbReference>
<keyword evidence="5" id="KW-0560">Oxidoreductase</keyword>
<proteinExistence type="inferred from homology"/>
<evidence type="ECO:0000256" key="7">
    <source>
        <dbReference type="ARBA" id="ARBA00023033"/>
    </source>
</evidence>
<evidence type="ECO:0000256" key="5">
    <source>
        <dbReference type="ARBA" id="ARBA00023002"/>
    </source>
</evidence>
<comment type="caution">
    <text evidence="11">The sequence shown here is derived from an EMBL/GenBank/DDBJ whole genome shotgun (WGS) entry which is preliminary data.</text>
</comment>
<dbReference type="InterPro" id="IPR036951">
    <property type="entry name" value="ArAA_hydroxylase_sf"/>
</dbReference>
<dbReference type="STRING" id="554055.A0A2P6V2S1"/>
<evidence type="ECO:0000256" key="1">
    <source>
        <dbReference type="ARBA" id="ARBA00001954"/>
    </source>
</evidence>
<dbReference type="EC" id="1.14.16.1" evidence="3"/>
<feature type="domain" description="Biopterin-dependent aromatic amino acid hydroxylase family profile" evidence="10">
    <location>
        <begin position="57"/>
        <end position="369"/>
    </location>
</feature>
<organism evidence="11 12">
    <name type="scientific">Micractinium conductrix</name>
    <dbReference type="NCBI Taxonomy" id="554055"/>
    <lineage>
        <taxon>Eukaryota</taxon>
        <taxon>Viridiplantae</taxon>
        <taxon>Chlorophyta</taxon>
        <taxon>core chlorophytes</taxon>
        <taxon>Trebouxiophyceae</taxon>
        <taxon>Chlorellales</taxon>
        <taxon>Chlorellaceae</taxon>
        <taxon>Chlorella clade</taxon>
        <taxon>Micractinium</taxon>
    </lineage>
</organism>
<dbReference type="Pfam" id="PF00351">
    <property type="entry name" value="Biopterin_H"/>
    <property type="match status" value="1"/>
</dbReference>
<evidence type="ECO:0000259" key="10">
    <source>
        <dbReference type="PROSITE" id="PS51410"/>
    </source>
</evidence>
<dbReference type="Proteomes" id="UP000239649">
    <property type="component" value="Unassembled WGS sequence"/>
</dbReference>
<keyword evidence="12" id="KW-1185">Reference proteome</keyword>
<feature type="compositionally biased region" description="Pro residues" evidence="9">
    <location>
        <begin position="51"/>
        <end position="63"/>
    </location>
</feature>
<evidence type="ECO:0000256" key="6">
    <source>
        <dbReference type="ARBA" id="ARBA00023004"/>
    </source>
</evidence>
<dbReference type="InterPro" id="IPR036329">
    <property type="entry name" value="Aro-AA_hydroxylase_C_sf"/>
</dbReference>
<dbReference type="PROSITE" id="PS51410">
    <property type="entry name" value="BH4_AAA_HYDROXYL_2"/>
    <property type="match status" value="1"/>
</dbReference>
<evidence type="ECO:0000256" key="2">
    <source>
        <dbReference type="ARBA" id="ARBA00009712"/>
    </source>
</evidence>
<gene>
    <name evidence="11" type="ORF">C2E20_8090</name>
</gene>
<evidence type="ECO:0000313" key="11">
    <source>
        <dbReference type="EMBL" id="PSC68388.1"/>
    </source>
</evidence>
<dbReference type="AlphaFoldDB" id="A0A2P6V2S1"/>
<accession>A0A2P6V2S1</accession>
<sequence length="369" mass="39987">MTPPATFAVAAGTHSQLLAAGPRVASSSNSRRAQLRVRAVATGPARRPVSSSPPPVAPAPASPSPLQQAAPRRVPLGIQEVDNGAILGFSAELSEDHPGFHDAAYKQRRVNICNLARSHRIGEPIPHISYTAEEVAVWGSALTRLEHLFQQHACKEFQRSWPLFDLRPDAVPQLEDLSQVLQGTTGFRIRPVAGLLHPRDFLNGLAFRTFHSTQYMRHSSKPDYTPEPDVIHEVIGHLPMLADPSFASLAHAIGVASLAADEEQLKHLVKLYWYTVEFGVVREGSDVKAFGAGILSSYGELQHMAAGGAEVAPLDVWQPLPKISYKDGYQKRYFALESFEAGAVELQAYCASLQAGLTDEVRAAVGLAS</sequence>
<evidence type="ECO:0000313" key="12">
    <source>
        <dbReference type="Proteomes" id="UP000239649"/>
    </source>
</evidence>
<dbReference type="PRINTS" id="PR00372">
    <property type="entry name" value="FYWHYDRXLASE"/>
</dbReference>
<dbReference type="GO" id="GO:0004505">
    <property type="term" value="F:phenylalanine 4-monooxygenase activity"/>
    <property type="evidence" value="ECO:0007669"/>
    <property type="project" value="UniProtKB-EC"/>
</dbReference>
<feature type="binding site" evidence="8">
    <location>
        <position position="237"/>
    </location>
    <ligand>
        <name>Fe cation</name>
        <dbReference type="ChEBI" id="CHEBI:24875"/>
    </ligand>
</feature>
<evidence type="ECO:0000256" key="8">
    <source>
        <dbReference type="PIRSR" id="PIRSR601273-2"/>
    </source>
</evidence>
<dbReference type="SUPFAM" id="SSF56534">
    <property type="entry name" value="Aromatic aminoacid monoxygenases, catalytic and oligomerization domains"/>
    <property type="match status" value="1"/>
</dbReference>
<dbReference type="PROSITE" id="PS00367">
    <property type="entry name" value="BH4_AAA_HYDROXYL_1"/>
    <property type="match status" value="1"/>
</dbReference>
<dbReference type="Gene3D" id="1.10.800.10">
    <property type="entry name" value="Aromatic amino acid hydroxylase"/>
    <property type="match status" value="1"/>
</dbReference>
<feature type="binding site" evidence="8">
    <location>
        <position position="232"/>
    </location>
    <ligand>
        <name>Fe cation</name>
        <dbReference type="ChEBI" id="CHEBI:24875"/>
    </ligand>
</feature>
<feature type="region of interest" description="Disordered" evidence="9">
    <location>
        <begin position="21"/>
        <end position="70"/>
    </location>
</feature>
<evidence type="ECO:0000256" key="3">
    <source>
        <dbReference type="ARBA" id="ARBA00011995"/>
    </source>
</evidence>
<comment type="cofactor">
    <cofactor evidence="1 8">
        <name>Fe(2+)</name>
        <dbReference type="ChEBI" id="CHEBI:29033"/>
    </cofactor>
</comment>
<evidence type="ECO:0000256" key="9">
    <source>
        <dbReference type="SAM" id="MobiDB-lite"/>
    </source>
</evidence>
<keyword evidence="6 8" id="KW-0408">Iron</keyword>
<dbReference type="GO" id="GO:0005506">
    <property type="term" value="F:iron ion binding"/>
    <property type="evidence" value="ECO:0007669"/>
    <property type="project" value="InterPro"/>
</dbReference>
<dbReference type="EMBL" id="LHPF02000038">
    <property type="protein sequence ID" value="PSC68388.1"/>
    <property type="molecule type" value="Genomic_DNA"/>
</dbReference>
<reference evidence="11 12" key="1">
    <citation type="journal article" date="2018" name="Plant J.">
        <title>Genome sequences of Chlorella sorokiniana UTEX 1602 and Micractinium conductrix SAG 241.80: implications to maltose excretion by a green alga.</title>
        <authorList>
            <person name="Arriola M.B."/>
            <person name="Velmurugan N."/>
            <person name="Zhang Y."/>
            <person name="Plunkett M.H."/>
            <person name="Hondzo H."/>
            <person name="Barney B.M."/>
        </authorList>
    </citation>
    <scope>NUCLEOTIDE SEQUENCE [LARGE SCALE GENOMIC DNA]</scope>
    <source>
        <strain evidence="11 12">SAG 241.80</strain>
    </source>
</reference>
<evidence type="ECO:0000256" key="4">
    <source>
        <dbReference type="ARBA" id="ARBA00022723"/>
    </source>
</evidence>
<dbReference type="OrthoDB" id="983542at2759"/>
<keyword evidence="7" id="KW-0503">Monooxygenase</keyword>
<protein>
    <recommendedName>
        <fullName evidence="3">phenylalanine 4-monooxygenase</fullName>
        <ecNumber evidence="3">1.14.16.1</ecNumber>
    </recommendedName>
</protein>
<dbReference type="InterPro" id="IPR019774">
    <property type="entry name" value="Aromatic-AA_hydroxylase_C"/>
</dbReference>